<sequence length="151" mass="16789">MALPAFDTLRVANRLKAVGVPSAQAEAEAEVLSEVFEVNLKELATKEDLRATKEDLRREIGDLRKDMDAKFAGVDAKFAGVDAKLAAMEERSDAKHESLRKDMDAKHESLRKDMELMAARFEKRLLILGVTLGSITLFGQNALSTLLRLFQ</sequence>
<feature type="transmembrane region" description="Helical" evidence="2">
    <location>
        <begin position="125"/>
        <end position="143"/>
    </location>
</feature>
<keyword evidence="4" id="KW-1185">Reference proteome</keyword>
<keyword evidence="2" id="KW-0812">Transmembrane</keyword>
<keyword evidence="2" id="KW-1133">Transmembrane helix</keyword>
<feature type="coiled-coil region" evidence="1">
    <location>
        <begin position="39"/>
        <end position="66"/>
    </location>
</feature>
<name>G2J870_9BURK</name>
<organism evidence="3 4">
    <name type="scientific">Candidatus Glomeribacter gigasporarum BEG34</name>
    <dbReference type="NCBI Taxonomy" id="1070319"/>
    <lineage>
        <taxon>Bacteria</taxon>
        <taxon>Pseudomonadati</taxon>
        <taxon>Pseudomonadota</taxon>
        <taxon>Betaproteobacteria</taxon>
        <taxon>Burkholderiales</taxon>
        <taxon>Burkholderiaceae</taxon>
        <taxon>Candidatus Glomeribacter</taxon>
    </lineage>
</organism>
<comment type="caution">
    <text evidence="3">The sequence shown here is derived from an EMBL/GenBank/DDBJ whole genome shotgun (WGS) entry which is preliminary data.</text>
</comment>
<protein>
    <submittedName>
        <fullName evidence="3">Putative Phage-related protein</fullName>
    </submittedName>
</protein>
<dbReference type="EMBL" id="CAFB01000035">
    <property type="protein sequence ID" value="CCD28967.1"/>
    <property type="molecule type" value="Genomic_DNA"/>
</dbReference>
<dbReference type="Gene3D" id="1.20.5.340">
    <property type="match status" value="1"/>
</dbReference>
<dbReference type="OrthoDB" id="9130638at2"/>
<keyword evidence="2" id="KW-0472">Membrane</keyword>
<reference evidence="3 4" key="1">
    <citation type="submission" date="2011-08" db="EMBL/GenBank/DDBJ databases">
        <title>The genome of the obligate endobacterium of an arbuscular mycorrhizal fungus reveals an interphylum network of nutritional interactions.</title>
        <authorList>
            <person name="Ghignone S."/>
            <person name="Salvioli A."/>
            <person name="Anca I."/>
            <person name="Lumini E."/>
            <person name="Ortu G."/>
            <person name="Petiti L."/>
            <person name="Cruveiller S."/>
            <person name="Bianciotto V."/>
            <person name="Piffanelli P."/>
            <person name="Lanfranco L."/>
            <person name="Bonfante P."/>
        </authorList>
    </citation>
    <scope>NUCLEOTIDE SEQUENCE [LARGE SCALE GENOMIC DNA]</scope>
    <source>
        <strain evidence="3 4">BEG34</strain>
    </source>
</reference>
<accession>G2J870</accession>
<keyword evidence="1" id="KW-0175">Coiled coil</keyword>
<dbReference type="RefSeq" id="WP_006682217.1">
    <property type="nucleotide sequence ID" value="NZ_CAFB01000035.1"/>
</dbReference>
<gene>
    <name evidence="3" type="ORF">CAGGBEG34_190142</name>
</gene>
<evidence type="ECO:0000256" key="2">
    <source>
        <dbReference type="SAM" id="Phobius"/>
    </source>
</evidence>
<dbReference type="eggNOG" id="COG2825">
    <property type="taxonomic scope" value="Bacteria"/>
</dbReference>
<evidence type="ECO:0000256" key="1">
    <source>
        <dbReference type="SAM" id="Coils"/>
    </source>
</evidence>
<dbReference type="AlphaFoldDB" id="G2J870"/>
<proteinExistence type="predicted"/>
<dbReference type="Proteomes" id="UP000054051">
    <property type="component" value="Unassembled WGS sequence"/>
</dbReference>
<dbReference type="STRING" id="1070319.CAGGBEG34_190142"/>
<evidence type="ECO:0000313" key="4">
    <source>
        <dbReference type="Proteomes" id="UP000054051"/>
    </source>
</evidence>
<evidence type="ECO:0000313" key="3">
    <source>
        <dbReference type="EMBL" id="CCD28967.1"/>
    </source>
</evidence>